<evidence type="ECO:0000313" key="4">
    <source>
        <dbReference type="Proteomes" id="UP000050265"/>
    </source>
</evidence>
<dbReference type="Gene3D" id="3.30.450.90">
    <property type="match status" value="1"/>
</dbReference>
<protein>
    <submittedName>
        <fullName evidence="3">Type IV pilus bioproteinsis protein</fullName>
    </submittedName>
</protein>
<dbReference type="Gene3D" id="3.40.50.300">
    <property type="entry name" value="P-loop containing nucleotide triphosphate hydrolases"/>
    <property type="match status" value="1"/>
</dbReference>
<evidence type="ECO:0000256" key="1">
    <source>
        <dbReference type="ARBA" id="ARBA00006611"/>
    </source>
</evidence>
<evidence type="ECO:0000313" key="3">
    <source>
        <dbReference type="EMBL" id="KPX66728.1"/>
    </source>
</evidence>
<dbReference type="Pfam" id="PF00437">
    <property type="entry name" value="T2SSE"/>
    <property type="match status" value="1"/>
</dbReference>
<organism evidence="3 4">
    <name type="scientific">Pseudomonas amygdali pv. lachrymans</name>
    <name type="common">Pseudomonas syringae pv. lachrymans</name>
    <dbReference type="NCBI Taxonomy" id="53707"/>
    <lineage>
        <taxon>Bacteria</taxon>
        <taxon>Pseudomonadati</taxon>
        <taxon>Pseudomonadota</taxon>
        <taxon>Gammaproteobacteria</taxon>
        <taxon>Pseudomonadales</taxon>
        <taxon>Pseudomonadaceae</taxon>
        <taxon>Pseudomonas</taxon>
        <taxon>Pseudomonas amygdali</taxon>
    </lineage>
</organism>
<dbReference type="GO" id="GO:0016887">
    <property type="term" value="F:ATP hydrolysis activity"/>
    <property type="evidence" value="ECO:0007669"/>
    <property type="project" value="InterPro"/>
</dbReference>
<dbReference type="Proteomes" id="UP000050265">
    <property type="component" value="Unassembled WGS sequence"/>
</dbReference>
<reference evidence="3 4" key="1">
    <citation type="submission" date="2015-09" db="EMBL/GenBank/DDBJ databases">
        <title>Genome announcement of multiple Pseudomonas syringae strains.</title>
        <authorList>
            <person name="Thakur S."/>
            <person name="Wang P.W."/>
            <person name="Gong Y."/>
            <person name="Weir B.S."/>
            <person name="Guttman D.S."/>
        </authorList>
    </citation>
    <scope>NUCLEOTIDE SEQUENCE [LARGE SCALE GENOMIC DNA]</scope>
    <source>
        <strain evidence="3 4">ICMP3507</strain>
    </source>
</reference>
<accession>A0A0P9SZ56</accession>
<dbReference type="PANTHER" id="PTHR30486">
    <property type="entry name" value="TWITCHING MOTILITY PROTEIN PILT"/>
    <property type="match status" value="1"/>
</dbReference>
<proteinExistence type="inferred from homology"/>
<dbReference type="InterPro" id="IPR001482">
    <property type="entry name" value="T2SS/T4SS_dom"/>
</dbReference>
<dbReference type="PANTHER" id="PTHR30486:SF6">
    <property type="entry name" value="TYPE IV PILUS RETRACTATION ATPASE PILT"/>
    <property type="match status" value="1"/>
</dbReference>
<gene>
    <name evidence="3" type="ORF">ALO35_05047</name>
</gene>
<dbReference type="InterPro" id="IPR050921">
    <property type="entry name" value="T4SS_GSP_E_ATPase"/>
</dbReference>
<dbReference type="InterPro" id="IPR027417">
    <property type="entry name" value="P-loop_NTPase"/>
</dbReference>
<dbReference type="SUPFAM" id="SSF52540">
    <property type="entry name" value="P-loop containing nucleoside triphosphate hydrolases"/>
    <property type="match status" value="1"/>
</dbReference>
<dbReference type="NCBIfam" id="TIGR02525">
    <property type="entry name" value="plasmid_TraJ"/>
    <property type="match status" value="1"/>
</dbReference>
<name>A0A0P9SZ56_PSEAV</name>
<dbReference type="PATRIC" id="fig|53707.9.peg.2929"/>
<feature type="domain" description="Bacterial type II secretion system protein E" evidence="2">
    <location>
        <begin position="119"/>
        <end position="325"/>
    </location>
</feature>
<evidence type="ECO:0000259" key="2">
    <source>
        <dbReference type="Pfam" id="PF00437"/>
    </source>
</evidence>
<dbReference type="InterPro" id="IPR013364">
    <property type="entry name" value="ATPase_plasmid-transfer_TraJ"/>
</dbReference>
<dbReference type="EMBL" id="LJQP01000276">
    <property type="protein sequence ID" value="KPX66728.1"/>
    <property type="molecule type" value="Genomic_DNA"/>
</dbReference>
<dbReference type="AlphaFoldDB" id="A0A0P9SZ56"/>
<comment type="similarity">
    <text evidence="1">Belongs to the GSP E family.</text>
</comment>
<sequence>MASGDTQGAAMTQSAQTMDFAPYAFEDGLNADTLRDFFVWSARQSASDIHIQGGNHLVVGHQGRLRQASRFVLADDTWSKLLDDLFSPEIRPTVRGGRPVDRAIQLDGDINQRYGLERGERLRFRCNFVQATAGRLDTTIALTMRIIPSDIPDLTKMGLEEDLFEALLPSNGLGLIGGITGSGKSTQAAAIYRFCLDTDPDRKVTTIEDPIEFILARPGDVLASTQLQIGRDVASYAEGIRADLRRAPSIIGVGEMRDLETFQAAVLAGQVGHFNLSTLHIHSPGEAIPRCLTMVPSEMREATAHDLLSVLQYIIVQKLLRTTDGKRQAVREYIIFDDGLRAKLASMPYPEWGRHIDSIIRLEQRRFADQAWRLHLEGRIDRRELAVAMTASQLRELEQRATP</sequence>
<comment type="caution">
    <text evidence="3">The sequence shown here is derived from an EMBL/GenBank/DDBJ whole genome shotgun (WGS) entry which is preliminary data.</text>
</comment>